<dbReference type="GO" id="GO:0005634">
    <property type="term" value="C:nucleus"/>
    <property type="evidence" value="ECO:0007669"/>
    <property type="project" value="UniProtKB-SubCell"/>
</dbReference>
<dbReference type="SUPFAM" id="SSF81296">
    <property type="entry name" value="E set domains"/>
    <property type="match status" value="1"/>
</dbReference>
<keyword evidence="9" id="KW-0539">Nucleus</keyword>
<evidence type="ECO:0000313" key="12">
    <source>
        <dbReference type="Proteomes" id="UP000192220"/>
    </source>
</evidence>
<evidence type="ECO:0000256" key="5">
    <source>
        <dbReference type="ARBA" id="ARBA00022737"/>
    </source>
</evidence>
<feature type="region of interest" description="Disordered" evidence="10">
    <location>
        <begin position="832"/>
        <end position="857"/>
    </location>
</feature>
<dbReference type="STRING" id="52670.A0A2I4BL58"/>
<dbReference type="GO" id="GO:0005667">
    <property type="term" value="C:transcription regulator complex"/>
    <property type="evidence" value="ECO:0007669"/>
    <property type="project" value="TreeGrafter"/>
</dbReference>
<feature type="region of interest" description="Disordered" evidence="10">
    <location>
        <begin position="286"/>
        <end position="328"/>
    </location>
</feature>
<evidence type="ECO:0000256" key="10">
    <source>
        <dbReference type="SAM" id="MobiDB-lite"/>
    </source>
</evidence>
<feature type="compositionally biased region" description="Low complexity" evidence="10">
    <location>
        <begin position="180"/>
        <end position="197"/>
    </location>
</feature>
<dbReference type="Pfam" id="PF16179">
    <property type="entry name" value="RHD_dimer"/>
    <property type="match status" value="1"/>
</dbReference>
<feature type="region of interest" description="Disordered" evidence="10">
    <location>
        <begin position="178"/>
        <end position="197"/>
    </location>
</feature>
<evidence type="ECO:0000256" key="3">
    <source>
        <dbReference type="ARBA" id="ARBA00022490"/>
    </source>
</evidence>
<keyword evidence="5" id="KW-0677">Repeat</keyword>
<dbReference type="CTD" id="4776"/>
<dbReference type="InterPro" id="IPR032397">
    <property type="entry name" value="RHD_dimer"/>
</dbReference>
<keyword evidence="7" id="KW-0238">DNA-binding</keyword>
<keyword evidence="12" id="KW-1185">Reference proteome</keyword>
<feature type="compositionally biased region" description="Polar residues" evidence="10">
    <location>
        <begin position="59"/>
        <end position="73"/>
    </location>
</feature>
<dbReference type="FunFam" id="2.60.40.10:FF:000040">
    <property type="entry name" value="Nuclear factor of activated T-cells, cytoplasmic, calcineurin-dependent 2"/>
    <property type="match status" value="1"/>
</dbReference>
<dbReference type="GO" id="GO:0000978">
    <property type="term" value="F:RNA polymerase II cis-regulatory region sequence-specific DNA binding"/>
    <property type="evidence" value="ECO:0007669"/>
    <property type="project" value="TreeGrafter"/>
</dbReference>
<dbReference type="GO" id="GO:0033173">
    <property type="term" value="P:calcineurin-NFAT signaling cascade"/>
    <property type="evidence" value="ECO:0007669"/>
    <property type="project" value="TreeGrafter"/>
</dbReference>
<gene>
    <name evidence="13" type="primary">nfatc4</name>
</gene>
<feature type="compositionally biased region" description="Polar residues" evidence="10">
    <location>
        <begin position="240"/>
        <end position="249"/>
    </location>
</feature>
<organism evidence="12 13">
    <name type="scientific">Austrofundulus limnaeus</name>
    <name type="common">Annual killifish</name>
    <dbReference type="NCBI Taxonomy" id="52670"/>
    <lineage>
        <taxon>Eukaryota</taxon>
        <taxon>Metazoa</taxon>
        <taxon>Chordata</taxon>
        <taxon>Craniata</taxon>
        <taxon>Vertebrata</taxon>
        <taxon>Euteleostomi</taxon>
        <taxon>Actinopterygii</taxon>
        <taxon>Neopterygii</taxon>
        <taxon>Teleostei</taxon>
        <taxon>Neoteleostei</taxon>
        <taxon>Acanthomorphata</taxon>
        <taxon>Ovalentaria</taxon>
        <taxon>Atherinomorphae</taxon>
        <taxon>Cyprinodontiformes</taxon>
        <taxon>Rivulidae</taxon>
        <taxon>Austrofundulus</taxon>
    </lineage>
</organism>
<evidence type="ECO:0000256" key="1">
    <source>
        <dbReference type="ARBA" id="ARBA00004123"/>
    </source>
</evidence>
<dbReference type="InterPro" id="IPR002909">
    <property type="entry name" value="IPT_dom"/>
</dbReference>
<dbReference type="InterPro" id="IPR014756">
    <property type="entry name" value="Ig_E-set"/>
</dbReference>
<feature type="compositionally biased region" description="Gly residues" evidence="10">
    <location>
        <begin position="1"/>
        <end position="11"/>
    </location>
</feature>
<reference evidence="13" key="1">
    <citation type="submission" date="2025-08" db="UniProtKB">
        <authorList>
            <consortium name="RefSeq"/>
        </authorList>
    </citation>
    <scope>IDENTIFICATION</scope>
    <source>
        <strain evidence="13">Quisiro</strain>
        <tissue evidence="13">Liver</tissue>
    </source>
</reference>
<dbReference type="InterPro" id="IPR037059">
    <property type="entry name" value="RHD_DNA_bind_dom_sf"/>
</dbReference>
<dbReference type="PANTHER" id="PTHR12533">
    <property type="entry name" value="NFAT"/>
    <property type="match status" value="1"/>
</dbReference>
<dbReference type="Gene3D" id="2.60.40.10">
    <property type="entry name" value="Immunoglobulins"/>
    <property type="match status" value="1"/>
</dbReference>
<dbReference type="PROSITE" id="PS50254">
    <property type="entry name" value="REL_2"/>
    <property type="match status" value="1"/>
</dbReference>
<feature type="domain" description="RHD" evidence="11">
    <location>
        <begin position="353"/>
        <end position="540"/>
    </location>
</feature>
<keyword evidence="6" id="KW-0805">Transcription regulation</keyword>
<dbReference type="PANTHER" id="PTHR12533:SF11">
    <property type="entry name" value="NUCLEAR FACTOR OF ACTIVATED T-CELLS, CYTOPLASMIC 4"/>
    <property type="match status" value="1"/>
</dbReference>
<evidence type="ECO:0000256" key="9">
    <source>
        <dbReference type="ARBA" id="ARBA00023242"/>
    </source>
</evidence>
<dbReference type="SMART" id="SM00429">
    <property type="entry name" value="IPT"/>
    <property type="match status" value="1"/>
</dbReference>
<dbReference type="GO" id="GO:0005737">
    <property type="term" value="C:cytoplasm"/>
    <property type="evidence" value="ECO:0007669"/>
    <property type="project" value="UniProtKB-SubCell"/>
</dbReference>
<feature type="region of interest" description="Disordered" evidence="10">
    <location>
        <begin position="1"/>
        <end position="104"/>
    </location>
</feature>
<dbReference type="GO" id="GO:0000981">
    <property type="term" value="F:DNA-binding transcription factor activity, RNA polymerase II-specific"/>
    <property type="evidence" value="ECO:0007669"/>
    <property type="project" value="TreeGrafter"/>
</dbReference>
<evidence type="ECO:0000313" key="13">
    <source>
        <dbReference type="RefSeq" id="XP_013868458.1"/>
    </source>
</evidence>
<comment type="subcellular location">
    <subcellularLocation>
        <location evidence="2">Cytoplasm</location>
    </subcellularLocation>
    <subcellularLocation>
        <location evidence="1">Nucleus</location>
    </subcellularLocation>
</comment>
<feature type="region of interest" description="Disordered" evidence="10">
    <location>
        <begin position="748"/>
        <end position="798"/>
    </location>
</feature>
<dbReference type="FunCoup" id="A0A2I4BL58">
    <property type="interactions" value="133"/>
</dbReference>
<accession>A0A2I4BL58</accession>
<feature type="compositionally biased region" description="Low complexity" evidence="10">
    <location>
        <begin position="764"/>
        <end position="795"/>
    </location>
</feature>
<dbReference type="GO" id="GO:0007399">
    <property type="term" value="P:nervous system development"/>
    <property type="evidence" value="ECO:0007669"/>
    <property type="project" value="UniProtKB-ARBA"/>
</dbReference>
<dbReference type="InterPro" id="IPR008366">
    <property type="entry name" value="NFAT"/>
</dbReference>
<feature type="region of interest" description="Disordered" evidence="10">
    <location>
        <begin position="215"/>
        <end position="249"/>
    </location>
</feature>
<evidence type="ECO:0000256" key="4">
    <source>
        <dbReference type="ARBA" id="ARBA00022553"/>
    </source>
</evidence>
<dbReference type="PRINTS" id="PR01789">
    <property type="entry name" value="NUCFACTORATC"/>
</dbReference>
<keyword evidence="3" id="KW-0963">Cytoplasm</keyword>
<dbReference type="InterPro" id="IPR008967">
    <property type="entry name" value="p53-like_TF_DNA-bd_sf"/>
</dbReference>
<evidence type="ECO:0000256" key="8">
    <source>
        <dbReference type="ARBA" id="ARBA00023163"/>
    </source>
</evidence>
<dbReference type="Proteomes" id="UP000192220">
    <property type="component" value="Unplaced"/>
</dbReference>
<dbReference type="GeneID" id="106520755"/>
<dbReference type="SUPFAM" id="SSF49417">
    <property type="entry name" value="p53-like transcription factors"/>
    <property type="match status" value="1"/>
</dbReference>
<dbReference type="InterPro" id="IPR013783">
    <property type="entry name" value="Ig-like_fold"/>
</dbReference>
<dbReference type="Pfam" id="PF00554">
    <property type="entry name" value="RHD_DNA_bind"/>
    <property type="match status" value="1"/>
</dbReference>
<sequence length="900" mass="97498">MGAAPGSGSGWEDGEFEFKLVFEEDPPERQLQGPAPVRAAEPESSRAGEESSGALLHLDSSSSGILGTDNHTAVSHAGHTINIPSPPPSSNQRAGMHSPPPRRATIREFSGTYESLPARSVQVSESCVVECPSIQITTISPEEDTPTIPDYWHMGGSGRWDKERLYLPLLDPFTYRDRCPGSLSPSPASSPSSRGWLSPASSCDSLLVEEEELNEATGNFGLSPSSRPTSPGGKKRRNSPLASPCTSRRGSYSEELYACTLEGGDSASQSQAPPSSCDLNIPQKTRKTSLEQLSPREADQEQTSGHSSPCPLPDPQQTRRDPPPLSMDYLPVPPALAWGRTRASAHSPLFRSNALPPLDWPLPPQFDQYELRIEVQPRPHHRAHYETEGSRGAVKAAPTGHPVVKLCGYTERKPLSLQVFVGTADDRSVRPHPFYQIHRVTGKMVGTASHESVQAGTKVLDIPLNPENNMTALIDCAGILKLRNSDIELRKGETDVGRKNTRVRLVFRTHFPLAPPVAPPGRVLALQVASLPIECSQRSAQELPVVESVNLTSCSVEGGEELLLSGANFLPISRVLFMERGTDGKLQWEEEAHVDRGNSNECLLCVRVPAYSDLSVSRPVSVSLYVSNGKRKRSSTHCFKYLPVMFKEEDPLLSRPSVPPLNGGSVYPVGGPPRMDRGFHMSDDPGLGFHLPPYPSAYSPPCPAVSYHEEFCSKPDAPVEEPGGSRASLSERHPSFENLELGFTELLPPLYPRAPQPSSPSPSPWLDSPYLSSSPSPSHSSSLSPFPTESPISNSPLPPVPTSPFPHCSAYPPEACPSPPSNPYQDTCPAPFSHYEGWDPQGRVLGTGPGGDGDAKIQECPLEFTSAASIHHITFEEVSEFIGEDIQAFQSGSHMNNHPN</sequence>
<feature type="compositionally biased region" description="Basic and acidic residues" evidence="10">
    <location>
        <begin position="40"/>
        <end position="49"/>
    </location>
</feature>
<dbReference type="RefSeq" id="XP_013868458.1">
    <property type="nucleotide sequence ID" value="XM_014013004.1"/>
</dbReference>
<dbReference type="AlphaFoldDB" id="A0A2I4BL58"/>
<dbReference type="OrthoDB" id="5346094at2759"/>
<keyword evidence="4" id="KW-0597">Phosphoprotein</keyword>
<protein>
    <submittedName>
        <fullName evidence="13">Nuclear factor of activated T-cells, cytoplasmic 4</fullName>
    </submittedName>
</protein>
<dbReference type="FunFam" id="2.60.40.340:FF:000001">
    <property type="entry name" value="Nuclear factor of activated T-cells, cytoplasmic, calcineurin-dependent 2"/>
    <property type="match status" value="1"/>
</dbReference>
<evidence type="ECO:0000256" key="7">
    <source>
        <dbReference type="ARBA" id="ARBA00023125"/>
    </source>
</evidence>
<proteinExistence type="predicted"/>
<evidence type="ECO:0000256" key="6">
    <source>
        <dbReference type="ARBA" id="ARBA00023015"/>
    </source>
</evidence>
<dbReference type="KEGG" id="alim:106520755"/>
<name>A0A2I4BL58_AUSLI</name>
<dbReference type="InParanoid" id="A0A2I4BL58"/>
<evidence type="ECO:0000256" key="2">
    <source>
        <dbReference type="ARBA" id="ARBA00004496"/>
    </source>
</evidence>
<keyword evidence="8" id="KW-0804">Transcription</keyword>
<dbReference type="InterPro" id="IPR011539">
    <property type="entry name" value="RHD_DNA_bind_dom"/>
</dbReference>
<evidence type="ECO:0000259" key="11">
    <source>
        <dbReference type="PROSITE" id="PS50254"/>
    </source>
</evidence>
<feature type="compositionally biased region" description="Pro residues" evidence="10">
    <location>
        <begin position="749"/>
        <end position="763"/>
    </location>
</feature>
<feature type="compositionally biased region" description="Polar residues" evidence="10">
    <location>
        <begin position="216"/>
        <end position="229"/>
    </location>
</feature>
<dbReference type="Gene3D" id="2.60.40.340">
    <property type="entry name" value="Rel homology domain (RHD), DNA-binding domain"/>
    <property type="match status" value="1"/>
</dbReference>